<dbReference type="OrthoDB" id="715851at2759"/>
<organism evidence="3 4">
    <name type="scientific">Eragrostis curvula</name>
    <name type="common">weeping love grass</name>
    <dbReference type="NCBI Taxonomy" id="38414"/>
    <lineage>
        <taxon>Eukaryota</taxon>
        <taxon>Viridiplantae</taxon>
        <taxon>Streptophyta</taxon>
        <taxon>Embryophyta</taxon>
        <taxon>Tracheophyta</taxon>
        <taxon>Spermatophyta</taxon>
        <taxon>Magnoliopsida</taxon>
        <taxon>Liliopsida</taxon>
        <taxon>Poales</taxon>
        <taxon>Poaceae</taxon>
        <taxon>PACMAD clade</taxon>
        <taxon>Chloridoideae</taxon>
        <taxon>Eragrostideae</taxon>
        <taxon>Eragrostidinae</taxon>
        <taxon>Eragrostis</taxon>
    </lineage>
</organism>
<sequence>MGKPRGDESSPTVRTVAPVRPPRAPASSPNPSARPIAVFLLSPPAMPDPHDQATARERFTIQFLRGSLPPVVTSPSPGVGEELQQPPPPSEKLVAESAESTSALTLQELVVPALEKMLHARSFKESVIAGPPIVLNNTIDGSSSTSPSSCEKLLIDIADSGSAHSLREPELSSLEELLDTTSLEESTTTSPWTVPKNTTDDSPLSRSSLGSKIWIRHCPNWYQVFYIRMDLRGSFWMYPDLGGPFQSLKEAEDTINHYLDELRRTARCRQGELSTVDRLIHEYKYYLDGTPKTDSSKNSVDEKHYLVEALLEQYNEDQKLSGNPTYELEGLMGQQWLYENQDHRWYYHFNFAAKKKEADGHSTCVLFFAEVSDIKTERACEVNCCCIIEHNDNGHCYGCRTNGSPAMRHPTDSDAYTCGHLDGYLPFGLQSSSSDEEKSEAMLRAMFKDRCDPDYRDKIRRFTPGRGMKRITLSAV</sequence>
<feature type="non-terminal residue" evidence="3">
    <location>
        <position position="1"/>
    </location>
</feature>
<evidence type="ECO:0000313" key="3">
    <source>
        <dbReference type="EMBL" id="TVU12861.1"/>
    </source>
</evidence>
<feature type="compositionally biased region" description="Low complexity" evidence="1">
    <location>
        <begin position="25"/>
        <end position="35"/>
    </location>
</feature>
<evidence type="ECO:0000259" key="2">
    <source>
        <dbReference type="Pfam" id="PF12274"/>
    </source>
</evidence>
<dbReference type="Proteomes" id="UP000324897">
    <property type="component" value="Chromosome 3"/>
</dbReference>
<feature type="compositionally biased region" description="Polar residues" evidence="1">
    <location>
        <begin position="191"/>
        <end position="206"/>
    </location>
</feature>
<dbReference type="Pfam" id="PF12274">
    <property type="entry name" value="DUF3615"/>
    <property type="match status" value="1"/>
</dbReference>
<dbReference type="EMBL" id="RWGY01000039">
    <property type="protein sequence ID" value="TVU12861.1"/>
    <property type="molecule type" value="Genomic_DNA"/>
</dbReference>
<gene>
    <name evidence="3" type="ORF">EJB05_46526</name>
</gene>
<feature type="region of interest" description="Disordered" evidence="1">
    <location>
        <begin position="179"/>
        <end position="206"/>
    </location>
</feature>
<comment type="caution">
    <text evidence="3">The sequence shown here is derived from an EMBL/GenBank/DDBJ whole genome shotgun (WGS) entry which is preliminary data.</text>
</comment>
<keyword evidence="4" id="KW-1185">Reference proteome</keyword>
<feature type="region of interest" description="Disordered" evidence="1">
    <location>
        <begin position="1"/>
        <end position="35"/>
    </location>
</feature>
<feature type="region of interest" description="Disordered" evidence="1">
    <location>
        <begin position="70"/>
        <end position="92"/>
    </location>
</feature>
<dbReference type="InterPro" id="IPR022059">
    <property type="entry name" value="DUF3615"/>
</dbReference>
<feature type="domain" description="DUF3615" evidence="2">
    <location>
        <begin position="307"/>
        <end position="410"/>
    </location>
</feature>
<name>A0A5J9TQB6_9POAL</name>
<evidence type="ECO:0000256" key="1">
    <source>
        <dbReference type="SAM" id="MobiDB-lite"/>
    </source>
</evidence>
<reference evidence="3 4" key="1">
    <citation type="journal article" date="2019" name="Sci. Rep.">
        <title>A high-quality genome of Eragrostis curvula grass provides insights into Poaceae evolution and supports new strategies to enhance forage quality.</title>
        <authorList>
            <person name="Carballo J."/>
            <person name="Santos B.A.C.M."/>
            <person name="Zappacosta D."/>
            <person name="Garbus I."/>
            <person name="Selva J.P."/>
            <person name="Gallo C.A."/>
            <person name="Diaz A."/>
            <person name="Albertini E."/>
            <person name="Caccamo M."/>
            <person name="Echenique V."/>
        </authorList>
    </citation>
    <scope>NUCLEOTIDE SEQUENCE [LARGE SCALE GENOMIC DNA]</scope>
    <source>
        <strain evidence="4">cv. Victoria</strain>
        <tissue evidence="3">Leaf</tissue>
    </source>
</reference>
<dbReference type="AlphaFoldDB" id="A0A5J9TQB6"/>
<dbReference type="PANTHER" id="PTHR33326">
    <property type="entry name" value="OS05G0543800 PROTEIN"/>
    <property type="match status" value="1"/>
</dbReference>
<accession>A0A5J9TQB6</accession>
<dbReference type="Gramene" id="TVU12861">
    <property type="protein sequence ID" value="TVU12861"/>
    <property type="gene ID" value="EJB05_46526"/>
</dbReference>
<feature type="compositionally biased region" description="Low complexity" evidence="1">
    <location>
        <begin position="179"/>
        <end position="190"/>
    </location>
</feature>
<proteinExistence type="predicted"/>
<evidence type="ECO:0000313" key="4">
    <source>
        <dbReference type="Proteomes" id="UP000324897"/>
    </source>
</evidence>
<feature type="compositionally biased region" description="Low complexity" evidence="1">
    <location>
        <begin position="70"/>
        <end position="80"/>
    </location>
</feature>
<protein>
    <recommendedName>
        <fullName evidence="2">DUF3615 domain-containing protein</fullName>
    </recommendedName>
</protein>
<dbReference type="PANTHER" id="PTHR33326:SF44">
    <property type="entry name" value="OS10G0494950 PROTEIN"/>
    <property type="match status" value="1"/>
</dbReference>